<keyword evidence="2" id="KW-1185">Reference proteome</keyword>
<evidence type="ECO:0000313" key="1">
    <source>
        <dbReference type="EMBL" id="AWL11933.1"/>
    </source>
</evidence>
<dbReference type="EMBL" id="CP029347">
    <property type="protein sequence ID" value="AWL11933.1"/>
    <property type="molecule type" value="Genomic_DNA"/>
</dbReference>
<dbReference type="OrthoDB" id="9974648at2"/>
<evidence type="ECO:0000313" key="2">
    <source>
        <dbReference type="Proteomes" id="UP000245728"/>
    </source>
</evidence>
<sequence length="359" mass="38943">MNGVSNPINMPKFLNDQSAYLLAELFAKILEEAGNTQGVVQTETGNLGAQLNDVLNQILTKIATENDQNEAILESITTVNGELDTNVQTINDHTTAENDTLRGEIFTELQRTTAGSLYKLLYDALNGRINTRATPADVTGARDSVKGAGNRDLTQVYNVVNALSGWATAADVNNARDNVKNEIVRTTAGSLYKLLYDALNSRIGTRATPTNVNAARDAVKAEIVRTTAGSLYDKVIDWVNTNVRAGWSLSGVRNAINTDIANARDNIKSHINAKQSPISSVQRGRFTGYITGGASHDIPISSIALSKSMLNASVAGKYSSDDNTSYITYRLLNSTTIRIYNDFGQNINVSLSWEVIEYV</sequence>
<name>A0A2S2E2S1_9ALTE</name>
<dbReference type="AlphaFoldDB" id="A0A2S2E2S1"/>
<proteinExistence type="predicted"/>
<dbReference type="RefSeq" id="WP_109339546.1">
    <property type="nucleotide sequence ID" value="NZ_CP029347.1"/>
</dbReference>
<reference evidence="1 2" key="1">
    <citation type="submission" date="2018-05" db="EMBL/GenBank/DDBJ databases">
        <title>Salinimonas sp. HMF8227 Genome sequencing and assembly.</title>
        <authorList>
            <person name="Kang H."/>
            <person name="Kang J."/>
            <person name="Cha I."/>
            <person name="Kim H."/>
            <person name="Joh K."/>
        </authorList>
    </citation>
    <scope>NUCLEOTIDE SEQUENCE [LARGE SCALE GENOMIC DNA]</scope>
    <source>
        <strain evidence="1 2">HMF8227</strain>
    </source>
</reference>
<organism evidence="1 2">
    <name type="scientific">Saliniradius amylolyticus</name>
    <dbReference type="NCBI Taxonomy" id="2183582"/>
    <lineage>
        <taxon>Bacteria</taxon>
        <taxon>Pseudomonadati</taxon>
        <taxon>Pseudomonadota</taxon>
        <taxon>Gammaproteobacteria</taxon>
        <taxon>Alteromonadales</taxon>
        <taxon>Alteromonadaceae</taxon>
        <taxon>Saliniradius</taxon>
    </lineage>
</organism>
<dbReference type="KEGG" id="salh:HMF8227_01458"/>
<dbReference type="Proteomes" id="UP000245728">
    <property type="component" value="Chromosome"/>
</dbReference>
<gene>
    <name evidence="1" type="ORF">HMF8227_01458</name>
</gene>
<accession>A0A2S2E2S1</accession>
<protein>
    <submittedName>
        <fullName evidence="1">Uncharacterized protein</fullName>
    </submittedName>
</protein>